<comment type="caution">
    <text evidence="1">The sequence shown here is derived from an EMBL/GenBank/DDBJ whole genome shotgun (WGS) entry which is preliminary data.</text>
</comment>
<sequence length="145" mass="15493">MSLPDQEPSLLHRSLTHPPHRAVSASGHCLYLEDDRPILDACGGGAAVSIIGHGNKEVMRAIVTHMSRVSNVHTLAYTTDSAEGLARYVLGPHEGPDSHLTSMDYKKHSSSAAEPLTVPAHNQPYIIAIIATVISPTLLPPLHSV</sequence>
<evidence type="ECO:0000313" key="2">
    <source>
        <dbReference type="Proteomes" id="UP000799754"/>
    </source>
</evidence>
<protein>
    <submittedName>
        <fullName evidence="1">Uncharacterized protein</fullName>
    </submittedName>
</protein>
<proteinExistence type="predicted"/>
<keyword evidence="2" id="KW-1185">Reference proteome</keyword>
<accession>A0ACB6SAL9</accession>
<dbReference type="Proteomes" id="UP000799754">
    <property type="component" value="Unassembled WGS sequence"/>
</dbReference>
<gene>
    <name evidence="1" type="ORF">BU25DRAFT_446201</name>
</gene>
<evidence type="ECO:0000313" key="1">
    <source>
        <dbReference type="EMBL" id="KAF2631325.1"/>
    </source>
</evidence>
<organism evidence="1 2">
    <name type="scientific">Macroventuria anomochaeta</name>
    <dbReference type="NCBI Taxonomy" id="301207"/>
    <lineage>
        <taxon>Eukaryota</taxon>
        <taxon>Fungi</taxon>
        <taxon>Dikarya</taxon>
        <taxon>Ascomycota</taxon>
        <taxon>Pezizomycotina</taxon>
        <taxon>Dothideomycetes</taxon>
        <taxon>Pleosporomycetidae</taxon>
        <taxon>Pleosporales</taxon>
        <taxon>Pleosporineae</taxon>
        <taxon>Didymellaceae</taxon>
        <taxon>Macroventuria</taxon>
    </lineage>
</organism>
<name>A0ACB6SAL9_9PLEO</name>
<dbReference type="EMBL" id="MU006705">
    <property type="protein sequence ID" value="KAF2631325.1"/>
    <property type="molecule type" value="Genomic_DNA"/>
</dbReference>
<reference evidence="1" key="1">
    <citation type="journal article" date="2020" name="Stud. Mycol.">
        <title>101 Dothideomycetes genomes: a test case for predicting lifestyles and emergence of pathogens.</title>
        <authorList>
            <person name="Haridas S."/>
            <person name="Albert R."/>
            <person name="Binder M."/>
            <person name="Bloem J."/>
            <person name="Labutti K."/>
            <person name="Salamov A."/>
            <person name="Andreopoulos B."/>
            <person name="Baker S."/>
            <person name="Barry K."/>
            <person name="Bills G."/>
            <person name="Bluhm B."/>
            <person name="Cannon C."/>
            <person name="Castanera R."/>
            <person name="Culley D."/>
            <person name="Daum C."/>
            <person name="Ezra D."/>
            <person name="Gonzalez J."/>
            <person name="Henrissat B."/>
            <person name="Kuo A."/>
            <person name="Liang C."/>
            <person name="Lipzen A."/>
            <person name="Lutzoni F."/>
            <person name="Magnuson J."/>
            <person name="Mondo S."/>
            <person name="Nolan M."/>
            <person name="Ohm R."/>
            <person name="Pangilinan J."/>
            <person name="Park H.-J."/>
            <person name="Ramirez L."/>
            <person name="Alfaro M."/>
            <person name="Sun H."/>
            <person name="Tritt A."/>
            <person name="Yoshinaga Y."/>
            <person name="Zwiers L.-H."/>
            <person name="Turgeon B."/>
            <person name="Goodwin S."/>
            <person name="Spatafora J."/>
            <person name="Crous P."/>
            <person name="Grigoriev I."/>
        </authorList>
    </citation>
    <scope>NUCLEOTIDE SEQUENCE</scope>
    <source>
        <strain evidence="1">CBS 525.71</strain>
    </source>
</reference>